<accession>A0AAE0B5F3</accession>
<protein>
    <recommendedName>
        <fullName evidence="3">Reverse transcriptase zinc-binding domain-containing protein</fullName>
    </recommendedName>
</protein>
<organism evidence="1 2">
    <name type="scientific">Dipteronia sinensis</name>
    <dbReference type="NCBI Taxonomy" id="43782"/>
    <lineage>
        <taxon>Eukaryota</taxon>
        <taxon>Viridiplantae</taxon>
        <taxon>Streptophyta</taxon>
        <taxon>Embryophyta</taxon>
        <taxon>Tracheophyta</taxon>
        <taxon>Spermatophyta</taxon>
        <taxon>Magnoliopsida</taxon>
        <taxon>eudicotyledons</taxon>
        <taxon>Gunneridae</taxon>
        <taxon>Pentapetalae</taxon>
        <taxon>rosids</taxon>
        <taxon>malvids</taxon>
        <taxon>Sapindales</taxon>
        <taxon>Sapindaceae</taxon>
        <taxon>Hippocastanoideae</taxon>
        <taxon>Acereae</taxon>
        <taxon>Dipteronia</taxon>
    </lineage>
</organism>
<dbReference type="AlphaFoldDB" id="A0AAE0B5F3"/>
<evidence type="ECO:0008006" key="3">
    <source>
        <dbReference type="Google" id="ProtNLM"/>
    </source>
</evidence>
<evidence type="ECO:0000313" key="1">
    <source>
        <dbReference type="EMBL" id="KAK3230116.1"/>
    </source>
</evidence>
<dbReference type="PANTHER" id="PTHR47074">
    <property type="entry name" value="BNAC02G40300D PROTEIN"/>
    <property type="match status" value="1"/>
</dbReference>
<name>A0AAE0B5F3_9ROSI</name>
<dbReference type="InterPro" id="IPR052929">
    <property type="entry name" value="RNase_H-like_EbsB-rel"/>
</dbReference>
<dbReference type="EMBL" id="JANJYJ010000001">
    <property type="protein sequence ID" value="KAK3230116.1"/>
    <property type="molecule type" value="Genomic_DNA"/>
</dbReference>
<sequence length="303" mass="32947">MWGREIVIAGSRWLIGDGSSVCIYSDSWLPRPTTFKVYSSVMLNPGAKVESLKLANGGCNEGIVRESFSSKEASLISSIPCSSRTLPDKLMCHFEKFGCYSVKSGHHMAMFLSFNPSSSGLAMRGVDVSPSCSVCKRWPETTVHALWSCPALKEIWAQCGLLNGASVEGSNLLDFMISCMKGLLLADMELMCMIIWKFWFRRNCLVGIGIIIRDNLGEVLASSAQPVGAQFTLAVAVALAVFRGLLFARDYPGCSVAFTSRMNNLAAHGLAKIGLSMSCDMFWMEEVPPNVVLCVLGDRPGSL</sequence>
<dbReference type="PANTHER" id="PTHR47074:SF11">
    <property type="entry name" value="REVERSE TRANSCRIPTASE-LIKE PROTEIN"/>
    <property type="match status" value="1"/>
</dbReference>
<keyword evidence="2" id="KW-1185">Reference proteome</keyword>
<proteinExistence type="predicted"/>
<comment type="caution">
    <text evidence="1">The sequence shown here is derived from an EMBL/GenBank/DDBJ whole genome shotgun (WGS) entry which is preliminary data.</text>
</comment>
<reference evidence="1" key="1">
    <citation type="journal article" date="2023" name="Plant J.">
        <title>Genome sequences and population genomics provide insights into the demographic history, inbreeding, and mutation load of two 'living fossil' tree species of Dipteronia.</title>
        <authorList>
            <person name="Feng Y."/>
            <person name="Comes H.P."/>
            <person name="Chen J."/>
            <person name="Zhu S."/>
            <person name="Lu R."/>
            <person name="Zhang X."/>
            <person name="Li P."/>
            <person name="Qiu J."/>
            <person name="Olsen K.M."/>
            <person name="Qiu Y."/>
        </authorList>
    </citation>
    <scope>NUCLEOTIDE SEQUENCE</scope>
    <source>
        <strain evidence="1">NBL</strain>
    </source>
</reference>
<gene>
    <name evidence="1" type="ORF">Dsin_001997</name>
</gene>
<dbReference type="Proteomes" id="UP001281410">
    <property type="component" value="Unassembled WGS sequence"/>
</dbReference>
<evidence type="ECO:0000313" key="2">
    <source>
        <dbReference type="Proteomes" id="UP001281410"/>
    </source>
</evidence>